<dbReference type="AlphaFoldDB" id="T1GSP6"/>
<keyword evidence="1" id="KW-0812">Transmembrane</keyword>
<keyword evidence="1" id="KW-0472">Membrane</keyword>
<name>T1GSP6_MEGSC</name>
<keyword evidence="3" id="KW-1185">Reference proteome</keyword>
<dbReference type="Proteomes" id="UP000015102">
    <property type="component" value="Unassembled WGS sequence"/>
</dbReference>
<dbReference type="HOGENOM" id="CLU_1754293_0_0_1"/>
<reference evidence="3" key="1">
    <citation type="submission" date="2013-02" db="EMBL/GenBank/DDBJ databases">
        <authorList>
            <person name="Hughes D."/>
        </authorList>
    </citation>
    <scope>NUCLEOTIDE SEQUENCE</scope>
    <source>
        <strain>Durham</strain>
        <strain evidence="3">NC isolate 2 -- Noor lab</strain>
    </source>
</reference>
<evidence type="ECO:0000313" key="3">
    <source>
        <dbReference type="Proteomes" id="UP000015102"/>
    </source>
</evidence>
<feature type="transmembrane region" description="Helical" evidence="1">
    <location>
        <begin position="71"/>
        <end position="93"/>
    </location>
</feature>
<organism evidence="2 3">
    <name type="scientific">Megaselia scalaris</name>
    <name type="common">Humpbacked fly</name>
    <name type="synonym">Phora scalaris</name>
    <dbReference type="NCBI Taxonomy" id="36166"/>
    <lineage>
        <taxon>Eukaryota</taxon>
        <taxon>Metazoa</taxon>
        <taxon>Ecdysozoa</taxon>
        <taxon>Arthropoda</taxon>
        <taxon>Hexapoda</taxon>
        <taxon>Insecta</taxon>
        <taxon>Pterygota</taxon>
        <taxon>Neoptera</taxon>
        <taxon>Endopterygota</taxon>
        <taxon>Diptera</taxon>
        <taxon>Brachycera</taxon>
        <taxon>Muscomorpha</taxon>
        <taxon>Platypezoidea</taxon>
        <taxon>Phoridae</taxon>
        <taxon>Megaseliini</taxon>
        <taxon>Megaselia</taxon>
    </lineage>
</organism>
<feature type="transmembrane region" description="Helical" evidence="1">
    <location>
        <begin position="99"/>
        <end position="122"/>
    </location>
</feature>
<evidence type="ECO:0000313" key="2">
    <source>
        <dbReference type="EnsemblMetazoa" id="MESCA006706-PA"/>
    </source>
</evidence>
<evidence type="ECO:0000256" key="1">
    <source>
        <dbReference type="SAM" id="Phobius"/>
    </source>
</evidence>
<accession>T1GSP6</accession>
<dbReference type="EMBL" id="CAQQ02009102">
    <property type="status" value="NOT_ANNOTATED_CDS"/>
    <property type="molecule type" value="Genomic_DNA"/>
</dbReference>
<protein>
    <submittedName>
        <fullName evidence="2">Uncharacterized protein</fullName>
    </submittedName>
</protein>
<reference evidence="2" key="2">
    <citation type="submission" date="2015-06" db="UniProtKB">
        <authorList>
            <consortium name="EnsemblMetazoa"/>
        </authorList>
    </citation>
    <scope>IDENTIFICATION</scope>
</reference>
<proteinExistence type="predicted"/>
<keyword evidence="1" id="KW-1133">Transmembrane helix</keyword>
<dbReference type="EnsemblMetazoa" id="MESCA006706-RA">
    <property type="protein sequence ID" value="MESCA006706-PA"/>
    <property type="gene ID" value="MESCA006706"/>
</dbReference>
<feature type="transmembrane region" description="Helical" evidence="1">
    <location>
        <begin position="38"/>
        <end position="59"/>
    </location>
</feature>
<sequence length="149" mass="16610">FDILISLVVITNSSVHLVGNTYNSNNTAADVLDKSVDIITIILYTMVIFTAIVMVIGAIKKQPQALKPWMITKLFLITIGGVLQIIYLCIVISKFHNKSVTFVMLMELSTIIQIALGFYMIFAVTRFYSILVAPKDESEEVHRPEIAAT</sequence>